<dbReference type="EMBL" id="CM000951">
    <property type="protein sequence ID" value="EDY56315.1"/>
    <property type="molecule type" value="Genomic_DNA"/>
</dbReference>
<dbReference type="Proteomes" id="UP000002785">
    <property type="component" value="Chromosome"/>
</dbReference>
<reference evidence="3" key="1">
    <citation type="submission" date="2009-10" db="EMBL/GenBank/DDBJ databases">
        <title>The genome sequence of Streptomyces sviceus strain ATCC 29083.</title>
        <authorList>
            <consortium name="The Broad Institute Genome Sequencing Platform"/>
            <consortium name="Broad Institute Microbial Sequencing Center"/>
            <person name="Fischbach M."/>
            <person name="Godfrey P."/>
            <person name="Ward D."/>
            <person name="Young S."/>
            <person name="Zeng Q."/>
            <person name="Koehrsen M."/>
            <person name="Alvarado L."/>
            <person name="Berlin A.M."/>
            <person name="Bochicchio J."/>
            <person name="Borenstein D."/>
            <person name="Chapman S.B."/>
            <person name="Chen Z."/>
            <person name="Engels R."/>
            <person name="Freedman E."/>
            <person name="Gellesch M."/>
            <person name="Goldberg J."/>
            <person name="Griggs A."/>
            <person name="Gujja S."/>
            <person name="Heilman E.R."/>
            <person name="Heiman D.I."/>
            <person name="Hepburn T.A."/>
            <person name="Howarth C."/>
            <person name="Jen D."/>
            <person name="Larson L."/>
            <person name="Lewis B."/>
            <person name="Mehta T."/>
            <person name="Park D."/>
            <person name="Pearson M."/>
            <person name="Richards J."/>
            <person name="Roberts A."/>
            <person name="Saif S."/>
            <person name="Shea T.D."/>
            <person name="Shenoy N."/>
            <person name="Sisk P."/>
            <person name="Stolte C."/>
            <person name="Sykes S.N."/>
            <person name="Thomson T."/>
            <person name="Walk T."/>
            <person name="White J."/>
            <person name="Yandava C."/>
            <person name="Straight P."/>
            <person name="Clardy J."/>
            <person name="Hung D."/>
            <person name="Kolter R."/>
            <person name="Mekalanos J."/>
            <person name="Walker S."/>
            <person name="Walsh C.T."/>
            <person name="Wieland-Brown L.C."/>
            <person name="Haas B."/>
            <person name="Nusbaum C."/>
            <person name="Birren B."/>
        </authorList>
    </citation>
    <scope>NUCLEOTIDE SEQUENCE [LARGE SCALE GENOMIC DNA]</scope>
    <source>
        <strain evidence="3">ATCC 29083</strain>
    </source>
</reference>
<dbReference type="eggNOG" id="ENOG5031RP9">
    <property type="taxonomic scope" value="Bacteria"/>
</dbReference>
<name>B5HU10_STRX2</name>
<feature type="transmembrane region" description="Helical" evidence="2">
    <location>
        <begin position="6"/>
        <end position="24"/>
    </location>
</feature>
<dbReference type="HOGENOM" id="CLU_2511388_0_0_11"/>
<evidence type="ECO:0000256" key="2">
    <source>
        <dbReference type="SAM" id="Phobius"/>
    </source>
</evidence>
<keyword evidence="2" id="KW-0812">Transmembrane</keyword>
<evidence type="ECO:0000256" key="1">
    <source>
        <dbReference type="SAM" id="MobiDB-lite"/>
    </source>
</evidence>
<accession>B5HU10</accession>
<organism evidence="3 4">
    <name type="scientific">Streptomyces sviceus (strain ATCC 29083 / DSM 924 / JCM 4929 / NBRC 13980 / NCIMB 11184 / NRRL 5439 / UC 5370)</name>
    <dbReference type="NCBI Taxonomy" id="463191"/>
    <lineage>
        <taxon>Bacteria</taxon>
        <taxon>Bacillati</taxon>
        <taxon>Actinomycetota</taxon>
        <taxon>Actinomycetes</taxon>
        <taxon>Kitasatosporales</taxon>
        <taxon>Streptomycetaceae</taxon>
        <taxon>Streptomyces</taxon>
    </lineage>
</organism>
<feature type="region of interest" description="Disordered" evidence="1">
    <location>
        <begin position="40"/>
        <end position="85"/>
    </location>
</feature>
<sequence>MAIMDASLTAGAFIVLIAVAAYVLHRLNLQHADRIAVHRYGAARPDPSGRGTPQPPTGPDRPEAPTVGERRDHRDDRARSGGPVA</sequence>
<protein>
    <submittedName>
        <fullName evidence="3">Uncharacterized protein</fullName>
    </submittedName>
</protein>
<keyword evidence="4" id="KW-1185">Reference proteome</keyword>
<keyword evidence="2" id="KW-1133">Transmembrane helix</keyword>
<evidence type="ECO:0000313" key="4">
    <source>
        <dbReference type="Proteomes" id="UP000002785"/>
    </source>
</evidence>
<dbReference type="AlphaFoldDB" id="B5HU10"/>
<keyword evidence="2" id="KW-0472">Membrane</keyword>
<feature type="compositionally biased region" description="Basic and acidic residues" evidence="1">
    <location>
        <begin position="60"/>
        <end position="79"/>
    </location>
</feature>
<proteinExistence type="predicted"/>
<gene>
    <name evidence="3" type="ORF">SSEG_02895</name>
</gene>
<evidence type="ECO:0000313" key="3">
    <source>
        <dbReference type="EMBL" id="EDY56315.1"/>
    </source>
</evidence>